<comment type="caution">
    <text evidence="2">The sequence shown here is derived from an EMBL/GenBank/DDBJ whole genome shotgun (WGS) entry which is preliminary data.</text>
</comment>
<name>A0ABS4S8R7_9BACI</name>
<keyword evidence="3" id="KW-1185">Reference proteome</keyword>
<dbReference type="RefSeq" id="WP_226371207.1">
    <property type="nucleotide sequence ID" value="NZ_JAGIKX010000015.1"/>
</dbReference>
<evidence type="ECO:0000313" key="3">
    <source>
        <dbReference type="Proteomes" id="UP001519294"/>
    </source>
</evidence>
<proteinExistence type="predicted"/>
<keyword evidence="2" id="KW-0449">Lipoprotein</keyword>
<evidence type="ECO:0000256" key="1">
    <source>
        <dbReference type="ARBA" id="ARBA00022729"/>
    </source>
</evidence>
<reference evidence="2 3" key="1">
    <citation type="submission" date="2021-03" db="EMBL/GenBank/DDBJ databases">
        <title>Genomic Encyclopedia of Type Strains, Phase IV (KMG-IV): sequencing the most valuable type-strain genomes for metagenomic binning, comparative biology and taxonomic classification.</title>
        <authorList>
            <person name="Goeker M."/>
        </authorList>
    </citation>
    <scope>NUCLEOTIDE SEQUENCE [LARGE SCALE GENOMIC DNA]</scope>
    <source>
        <strain evidence="2 3">DSM 25790</strain>
    </source>
</reference>
<dbReference type="Proteomes" id="UP001519294">
    <property type="component" value="Unassembled WGS sequence"/>
</dbReference>
<dbReference type="Pfam" id="PF08139">
    <property type="entry name" value="LPAM_1"/>
    <property type="match status" value="1"/>
</dbReference>
<sequence>MKKITVIYFLLFLIILTGCNSIKSNDQNITEEKAKQIVID</sequence>
<gene>
    <name evidence="2" type="ORF">J2Z81_001834</name>
</gene>
<protein>
    <submittedName>
        <fullName evidence="2">Type III secretory pathway lipoprotein EscJ</fullName>
    </submittedName>
</protein>
<dbReference type="PROSITE" id="PS51257">
    <property type="entry name" value="PROKAR_LIPOPROTEIN"/>
    <property type="match status" value="1"/>
</dbReference>
<dbReference type="EMBL" id="JAGIKX010000015">
    <property type="protein sequence ID" value="MBP2257880.1"/>
    <property type="molecule type" value="Genomic_DNA"/>
</dbReference>
<keyword evidence="1" id="KW-0732">Signal</keyword>
<dbReference type="InterPro" id="IPR012640">
    <property type="entry name" value="Membr_lipoprot_lipid_attach_CS"/>
</dbReference>
<accession>A0ABS4S8R7</accession>
<organism evidence="2 3">
    <name type="scientific">Virgibacillus alimentarius</name>
    <dbReference type="NCBI Taxonomy" id="698769"/>
    <lineage>
        <taxon>Bacteria</taxon>
        <taxon>Bacillati</taxon>
        <taxon>Bacillota</taxon>
        <taxon>Bacilli</taxon>
        <taxon>Bacillales</taxon>
        <taxon>Bacillaceae</taxon>
        <taxon>Virgibacillus</taxon>
    </lineage>
</organism>
<evidence type="ECO:0000313" key="2">
    <source>
        <dbReference type="EMBL" id="MBP2257880.1"/>
    </source>
</evidence>